<accession>A0A9Q6PRF6</accession>
<evidence type="ECO:0000256" key="1">
    <source>
        <dbReference type="ARBA" id="ARBA00022737"/>
    </source>
</evidence>
<dbReference type="AlphaFoldDB" id="A0A9Q6PRF6"/>
<dbReference type="PANTHER" id="PTHR44186">
    <property type="match status" value="1"/>
</dbReference>
<keyword evidence="5" id="KW-1185">Reference proteome</keyword>
<name>A0A9Q6PRF6_PISSA</name>
<feature type="region of interest" description="Disordered" evidence="3">
    <location>
        <begin position="380"/>
        <end position="404"/>
    </location>
</feature>
<organism evidence="4 5">
    <name type="scientific">Piscirickettsia salmonis</name>
    <dbReference type="NCBI Taxonomy" id="1238"/>
    <lineage>
        <taxon>Bacteria</taxon>
        <taxon>Pseudomonadati</taxon>
        <taxon>Pseudomonadota</taxon>
        <taxon>Gammaproteobacteria</taxon>
        <taxon>Thiotrichales</taxon>
        <taxon>Piscirickettsiaceae</taxon>
        <taxon>Piscirickettsia</taxon>
    </lineage>
</organism>
<feature type="compositionally biased region" description="Basic residues" evidence="3">
    <location>
        <begin position="381"/>
        <end position="393"/>
    </location>
</feature>
<dbReference type="InterPro" id="IPR019734">
    <property type="entry name" value="TPR_rpt"/>
</dbReference>
<dbReference type="SMART" id="SM00028">
    <property type="entry name" value="TPR"/>
    <property type="match status" value="3"/>
</dbReference>
<protein>
    <submittedName>
        <fullName evidence="4">Type III secretion low calcium response chaperone LcrH/SycD</fullName>
    </submittedName>
</protein>
<dbReference type="SUPFAM" id="SSF81901">
    <property type="entry name" value="HCP-like"/>
    <property type="match status" value="1"/>
</dbReference>
<sequence length="434" mass="49457">MPLMLVMDLDETVLSTRPALLNSNVNLTPSVSNPYGGSDVCYTLNKNKLAQLFRRIINAGGDIAVVTASNLSAQQIKYFFHVEFNIDLKLRNVFRGLSLFYGSQKYNLDKTQTLYQIAHQHTQLDVCFVDNALLHIQSASCAGFKTLYADTNCISGENNRFINTLTMLSWRAAGDFHRQHGDFLLAAHAFNEVAKISGHSKDWREAGHFYTRSKDFKSVAYTFEQAAKIDNHPKDWRIAGIHYIKAKDFRSAIYTFKKAAKVSRDARDQRQIAKCYIEIGDFESAAHAFSQAAQISGDPRDQRQIAKCYIEIGDFESAAHAFSQAAQISDDPRDQRQIAKCYIELGDFESAAHAFTQAAQISGDPRDQCEAKRCYDYSKPMPRRSTRINHSKQQHTNERPYTPFFAHSKKQYWRKVSQPTGQRYPQRAPDFTQR</sequence>
<dbReference type="PANTHER" id="PTHR44186:SF1">
    <property type="entry name" value="BARDET-BIEDL SYNDROME 4 PROTEIN"/>
    <property type="match status" value="1"/>
</dbReference>
<keyword evidence="1" id="KW-0677">Repeat</keyword>
<evidence type="ECO:0000256" key="3">
    <source>
        <dbReference type="SAM" id="MobiDB-lite"/>
    </source>
</evidence>
<feature type="region of interest" description="Disordered" evidence="3">
    <location>
        <begin position="415"/>
        <end position="434"/>
    </location>
</feature>
<reference evidence="4 5" key="1">
    <citation type="submission" date="2019-04" db="EMBL/GenBank/DDBJ databases">
        <title>Complete genome sequencing of Piscirickettsia salmonis strain Psal-009.</title>
        <authorList>
            <person name="Schober I."/>
            <person name="Bunk B."/>
            <person name="Sproer C."/>
            <person name="Carril G.P."/>
            <person name="Riedel T."/>
            <person name="Flores-Herrera P.A."/>
            <person name="Nourdin-Galindo G."/>
            <person name="Marshall S.H."/>
            <person name="Overmann J."/>
        </authorList>
    </citation>
    <scope>NUCLEOTIDE SEQUENCE [LARGE SCALE GENOMIC DNA]</scope>
    <source>
        <strain evidence="4 5">Psal-009</strain>
    </source>
</reference>
<evidence type="ECO:0000313" key="4">
    <source>
        <dbReference type="EMBL" id="QGO04272.1"/>
    </source>
</evidence>
<evidence type="ECO:0000313" key="5">
    <source>
        <dbReference type="Proteomes" id="UP000422232"/>
    </source>
</evidence>
<dbReference type="InterPro" id="IPR011990">
    <property type="entry name" value="TPR-like_helical_dom_sf"/>
</dbReference>
<dbReference type="Gene3D" id="1.25.40.10">
    <property type="entry name" value="Tetratricopeptide repeat domain"/>
    <property type="match status" value="1"/>
</dbReference>
<gene>
    <name evidence="4" type="ORF">Psal009_00130</name>
</gene>
<dbReference type="EMBL" id="CP038908">
    <property type="protein sequence ID" value="QGO04272.1"/>
    <property type="molecule type" value="Genomic_DNA"/>
</dbReference>
<evidence type="ECO:0000256" key="2">
    <source>
        <dbReference type="ARBA" id="ARBA00022803"/>
    </source>
</evidence>
<dbReference type="Proteomes" id="UP000422232">
    <property type="component" value="Chromosome"/>
</dbReference>
<keyword evidence="2" id="KW-0802">TPR repeat</keyword>
<proteinExistence type="predicted"/>
<dbReference type="Pfam" id="PF13181">
    <property type="entry name" value="TPR_8"/>
    <property type="match status" value="1"/>
</dbReference>
<dbReference type="RefSeq" id="WP_230384582.1">
    <property type="nucleotide sequence ID" value="NZ_CP012413.1"/>
</dbReference>